<dbReference type="OrthoDB" id="2021138at2759"/>
<dbReference type="EC" id="4.6.1.1" evidence="3"/>
<evidence type="ECO:0000256" key="5">
    <source>
        <dbReference type="ARBA" id="ARBA00022614"/>
    </source>
</evidence>
<keyword evidence="6" id="KW-0479">Metal-binding</keyword>
<dbReference type="InterPro" id="IPR000159">
    <property type="entry name" value="RA_dom"/>
</dbReference>
<dbReference type="EMBL" id="FO082049">
    <property type="protein sequence ID" value="CCE84105.1"/>
    <property type="molecule type" value="Genomic_DNA"/>
</dbReference>
<evidence type="ECO:0000256" key="10">
    <source>
        <dbReference type="ARBA" id="ARBA00023239"/>
    </source>
</evidence>
<dbReference type="CDD" id="cd07302">
    <property type="entry name" value="CHD"/>
    <property type="match status" value="1"/>
</dbReference>
<dbReference type="Proteomes" id="UP000005222">
    <property type="component" value="Chromosome K"/>
</dbReference>
<dbReference type="InterPro" id="IPR032675">
    <property type="entry name" value="LRR_dom_sf"/>
</dbReference>
<comment type="similarity">
    <text evidence="2">Belongs to the adenylyl cyclase class-3 family.</text>
</comment>
<dbReference type="SMART" id="SM00044">
    <property type="entry name" value="CYCc"/>
    <property type="match status" value="1"/>
</dbReference>
<dbReference type="OMA" id="PKRHYAI"/>
<feature type="compositionally biased region" description="Basic and acidic residues" evidence="13">
    <location>
        <begin position="457"/>
        <end position="466"/>
    </location>
</feature>
<evidence type="ECO:0000256" key="9">
    <source>
        <dbReference type="ARBA" id="ARBA00022998"/>
    </source>
</evidence>
<evidence type="ECO:0000256" key="8">
    <source>
        <dbReference type="ARBA" id="ARBA00022842"/>
    </source>
</evidence>
<comment type="catalytic activity">
    <reaction evidence="1">
        <text>ATP = 3',5'-cyclic AMP + diphosphate</text>
        <dbReference type="Rhea" id="RHEA:15389"/>
        <dbReference type="ChEBI" id="CHEBI:30616"/>
        <dbReference type="ChEBI" id="CHEBI:33019"/>
        <dbReference type="ChEBI" id="CHEBI:58165"/>
        <dbReference type="EC" id="4.6.1.1"/>
    </reaction>
</comment>
<evidence type="ECO:0000256" key="4">
    <source>
        <dbReference type="ARBA" id="ARBA00021420"/>
    </source>
</evidence>
<feature type="region of interest" description="Disordered" evidence="13">
    <location>
        <begin position="275"/>
        <end position="312"/>
    </location>
</feature>
<dbReference type="PROSITE" id="PS51450">
    <property type="entry name" value="LRR"/>
    <property type="match status" value="5"/>
</dbReference>
<dbReference type="SUPFAM" id="SSF52058">
    <property type="entry name" value="L domain-like"/>
    <property type="match status" value="2"/>
</dbReference>
<dbReference type="FunFam" id="3.80.10.10:FF:000220">
    <property type="entry name" value="Adenylate cyclase AcyA"/>
    <property type="match status" value="1"/>
</dbReference>
<feature type="compositionally biased region" description="Polar residues" evidence="13">
    <location>
        <begin position="12"/>
        <end position="22"/>
    </location>
</feature>
<feature type="domain" description="Ras-associating" evidence="15">
    <location>
        <begin position="494"/>
        <end position="584"/>
    </location>
</feature>
<dbReference type="Pfam" id="PF00211">
    <property type="entry name" value="Guanylate_cyc"/>
    <property type="match status" value="1"/>
</dbReference>
<dbReference type="Gene3D" id="3.80.10.10">
    <property type="entry name" value="Ribonuclease Inhibitor"/>
    <property type="match status" value="4"/>
</dbReference>
<feature type="compositionally biased region" description="Basic and acidic residues" evidence="13">
    <location>
        <begin position="286"/>
        <end position="299"/>
    </location>
</feature>
<dbReference type="Pfam" id="PF00481">
    <property type="entry name" value="PP2C"/>
    <property type="match status" value="1"/>
</dbReference>
<dbReference type="InterPro" id="IPR050216">
    <property type="entry name" value="LRR_domain-containing"/>
</dbReference>
<evidence type="ECO:0000256" key="3">
    <source>
        <dbReference type="ARBA" id="ARBA00012201"/>
    </source>
</evidence>
<dbReference type="Gene3D" id="3.60.40.10">
    <property type="entry name" value="PPM-type phosphatase domain"/>
    <property type="match status" value="1"/>
</dbReference>
<dbReference type="SMART" id="SM00369">
    <property type="entry name" value="LRR_TYP"/>
    <property type="match status" value="11"/>
</dbReference>
<evidence type="ECO:0000256" key="12">
    <source>
        <dbReference type="ARBA" id="ARBA00032637"/>
    </source>
</evidence>
<dbReference type="InterPro" id="IPR003591">
    <property type="entry name" value="Leu-rich_rpt_typical-subtyp"/>
</dbReference>
<dbReference type="PROSITE" id="PS50125">
    <property type="entry name" value="GUANYLATE_CYCLASE_2"/>
    <property type="match status" value="1"/>
</dbReference>
<evidence type="ECO:0000256" key="6">
    <source>
        <dbReference type="ARBA" id="ARBA00022723"/>
    </source>
</evidence>
<dbReference type="SMART" id="SM00364">
    <property type="entry name" value="LRR_BAC"/>
    <property type="match status" value="10"/>
</dbReference>
<reference evidence="19" key="2">
    <citation type="journal article" date="2012" name="G3 (Bethesda)">
        <title>Pichia sorbitophila, an interspecies yeast hybrid reveals early steps of genome resolution following polyploidization.</title>
        <authorList>
            <person name="Leh Louis V."/>
            <person name="Despons L."/>
            <person name="Friedrich A."/>
            <person name="Martin T."/>
            <person name="Durrens P."/>
            <person name="Casaregola S."/>
            <person name="Neuveglise C."/>
            <person name="Fairhead C."/>
            <person name="Marck C."/>
            <person name="Cruz J.A."/>
            <person name="Straub M.L."/>
            <person name="Kugler V."/>
            <person name="Sacerdot C."/>
            <person name="Uzunov Z."/>
            <person name="Thierry A."/>
            <person name="Weiss S."/>
            <person name="Bleykasten C."/>
            <person name="De Montigny J."/>
            <person name="Jacques N."/>
            <person name="Jung P."/>
            <person name="Lemaire M."/>
            <person name="Mallet S."/>
            <person name="Morel G."/>
            <person name="Richard G.F."/>
            <person name="Sarkar A."/>
            <person name="Savel G."/>
            <person name="Schacherer J."/>
            <person name="Seret M.L."/>
            <person name="Talla E."/>
            <person name="Samson G."/>
            <person name="Jubin C."/>
            <person name="Poulain J."/>
            <person name="Vacherie B."/>
            <person name="Barbe V."/>
            <person name="Pelletier E."/>
            <person name="Sherman D.J."/>
            <person name="Westhof E."/>
            <person name="Weissenbach J."/>
            <person name="Baret P.V."/>
            <person name="Wincker P."/>
            <person name="Gaillardin C."/>
            <person name="Dujon B."/>
            <person name="Souciet J.L."/>
        </authorList>
    </citation>
    <scope>NUCLEOTIDE SEQUENCE [LARGE SCALE GENOMIC DNA]</scope>
    <source>
        <strain evidence="19">ATCC MYA-4447 / BCRC 22081 / CBS 7064 / NBRC 10061 / NRRL Y-12695</strain>
    </source>
</reference>
<feature type="compositionally biased region" description="Basic and acidic residues" evidence="13">
    <location>
        <begin position="1"/>
        <end position="10"/>
    </location>
</feature>
<evidence type="ECO:0000256" key="11">
    <source>
        <dbReference type="ARBA" id="ARBA00032597"/>
    </source>
</evidence>
<evidence type="ECO:0000256" key="7">
    <source>
        <dbReference type="ARBA" id="ARBA00022737"/>
    </source>
</evidence>
<dbReference type="SUPFAM" id="SSF55073">
    <property type="entry name" value="Nucleotide cyclase"/>
    <property type="match status" value="1"/>
</dbReference>
<name>G8Y9J1_PICSO</name>
<evidence type="ECO:0000259" key="15">
    <source>
        <dbReference type="PROSITE" id="PS50200"/>
    </source>
</evidence>
<evidence type="ECO:0000256" key="1">
    <source>
        <dbReference type="ARBA" id="ARBA00001593"/>
    </source>
</evidence>
<reference evidence="17" key="1">
    <citation type="submission" date="2011-10" db="EMBL/GenBank/DDBJ databases">
        <authorList>
            <person name="Genoscope - CEA"/>
        </authorList>
    </citation>
    <scope>NUCLEOTIDE SEQUENCE</scope>
</reference>
<dbReference type="GO" id="GO:0005737">
    <property type="term" value="C:cytoplasm"/>
    <property type="evidence" value="ECO:0007669"/>
    <property type="project" value="TreeGrafter"/>
</dbReference>
<dbReference type="Pfam" id="PF21187">
    <property type="entry name" value="CYAA_C"/>
    <property type="match status" value="1"/>
</dbReference>
<feature type="domain" description="Guanylate cyclase" evidence="14">
    <location>
        <begin position="1577"/>
        <end position="1714"/>
    </location>
</feature>
<keyword evidence="10" id="KW-0456">Lyase</keyword>
<feature type="compositionally biased region" description="Low complexity" evidence="13">
    <location>
        <begin position="226"/>
        <end position="248"/>
    </location>
</feature>
<dbReference type="GO" id="GO:0046872">
    <property type="term" value="F:metal ion binding"/>
    <property type="evidence" value="ECO:0007669"/>
    <property type="project" value="UniProtKB-KW"/>
</dbReference>
<dbReference type="CDD" id="cd00143">
    <property type="entry name" value="PP2Cc"/>
    <property type="match status" value="1"/>
</dbReference>
<dbReference type="CDD" id="cd17214">
    <property type="entry name" value="RA_CYR1_like"/>
    <property type="match status" value="1"/>
</dbReference>
<keyword evidence="8" id="KW-0460">Magnesium</keyword>
<dbReference type="Pfam" id="PF23010">
    <property type="entry name" value="RA_3"/>
    <property type="match status" value="1"/>
</dbReference>
<dbReference type="Proteomes" id="UP000005222">
    <property type="component" value="Chromosome L"/>
</dbReference>
<dbReference type="FunCoup" id="G8Y9J1">
    <property type="interactions" value="852"/>
</dbReference>
<dbReference type="SMART" id="SM00365">
    <property type="entry name" value="LRR_SD22"/>
    <property type="match status" value="8"/>
</dbReference>
<feature type="compositionally biased region" description="Low complexity" evidence="13">
    <location>
        <begin position="83"/>
        <end position="92"/>
    </location>
</feature>
<dbReference type="HOGENOM" id="CLU_000430_4_1_1"/>
<dbReference type="EMBL" id="FO082048">
    <property type="protein sequence ID" value="CCE85136.1"/>
    <property type="molecule type" value="Genomic_DNA"/>
</dbReference>
<feature type="domain" description="PPM-type phosphatase" evidence="16">
    <location>
        <begin position="1242"/>
        <end position="1518"/>
    </location>
</feature>
<dbReference type="PANTHER" id="PTHR48051:SF1">
    <property type="entry name" value="RAS SUPPRESSOR PROTEIN 1"/>
    <property type="match status" value="1"/>
</dbReference>
<dbReference type="InParanoid" id="G8Y9J1"/>
<dbReference type="Pfam" id="PF23598">
    <property type="entry name" value="LRR_14"/>
    <property type="match status" value="2"/>
</dbReference>
<feature type="compositionally biased region" description="Low complexity" evidence="13">
    <location>
        <begin position="115"/>
        <end position="131"/>
    </location>
</feature>
<keyword evidence="19" id="KW-1185">Reference proteome</keyword>
<dbReference type="InterPro" id="IPR001611">
    <property type="entry name" value="Leu-rich_rpt"/>
</dbReference>
<dbReference type="InterPro" id="IPR001054">
    <property type="entry name" value="A/G_cyclase"/>
</dbReference>
<dbReference type="InterPro" id="IPR001932">
    <property type="entry name" value="PPM-type_phosphatase-like_dom"/>
</dbReference>
<evidence type="ECO:0000256" key="13">
    <source>
        <dbReference type="SAM" id="MobiDB-lite"/>
    </source>
</evidence>
<feature type="compositionally biased region" description="Polar residues" evidence="13">
    <location>
        <begin position="137"/>
        <end position="152"/>
    </location>
</feature>
<feature type="compositionally biased region" description="Basic and acidic residues" evidence="13">
    <location>
        <begin position="391"/>
        <end position="405"/>
    </location>
</feature>
<dbReference type="InterPro" id="IPR036457">
    <property type="entry name" value="PPM-type-like_dom_sf"/>
</dbReference>
<dbReference type="Gene3D" id="3.30.70.1230">
    <property type="entry name" value="Nucleotide cyclase"/>
    <property type="match status" value="1"/>
</dbReference>
<proteinExistence type="inferred from homology"/>
<keyword evidence="7" id="KW-0677">Repeat</keyword>
<dbReference type="GO" id="GO:0004016">
    <property type="term" value="F:adenylate cyclase activity"/>
    <property type="evidence" value="ECO:0007669"/>
    <property type="project" value="UniProtKB-EC"/>
</dbReference>
<dbReference type="PROSITE" id="PS51746">
    <property type="entry name" value="PPM_2"/>
    <property type="match status" value="1"/>
</dbReference>
<feature type="compositionally biased region" description="Polar residues" evidence="13">
    <location>
        <begin position="446"/>
        <end position="456"/>
    </location>
</feature>
<evidence type="ECO:0000313" key="19">
    <source>
        <dbReference type="Proteomes" id="UP000005222"/>
    </source>
</evidence>
<dbReference type="PROSITE" id="PS50200">
    <property type="entry name" value="RA"/>
    <property type="match status" value="1"/>
</dbReference>
<feature type="compositionally biased region" description="Basic and acidic residues" evidence="13">
    <location>
        <begin position="424"/>
        <end position="445"/>
    </location>
</feature>
<evidence type="ECO:0000313" key="18">
    <source>
        <dbReference type="EMBL" id="CCE85136.1"/>
    </source>
</evidence>
<dbReference type="Pfam" id="PF13855">
    <property type="entry name" value="LRR_8"/>
    <property type="match status" value="1"/>
</dbReference>
<dbReference type="InterPro" id="IPR055071">
    <property type="entry name" value="RA_PHLPP-like"/>
</dbReference>
<dbReference type="SUPFAM" id="SSF81606">
    <property type="entry name" value="PP2C-like"/>
    <property type="match status" value="1"/>
</dbReference>
<evidence type="ECO:0000313" key="17">
    <source>
        <dbReference type="EMBL" id="CCE84105.1"/>
    </source>
</evidence>
<dbReference type="GO" id="GO:0006171">
    <property type="term" value="P:cAMP biosynthetic process"/>
    <property type="evidence" value="ECO:0007669"/>
    <property type="project" value="UniProtKB-KW"/>
</dbReference>
<dbReference type="SMART" id="SM00332">
    <property type="entry name" value="PP2Cc"/>
    <property type="match status" value="1"/>
</dbReference>
<organism evidence="17 19">
    <name type="scientific">Pichia sorbitophila (strain ATCC MYA-4447 / BCRC 22081 / CBS 7064 / NBRC 10061 / NRRL Y-12695)</name>
    <name type="common">Hybrid yeast</name>
    <dbReference type="NCBI Taxonomy" id="559304"/>
    <lineage>
        <taxon>Eukaryota</taxon>
        <taxon>Fungi</taxon>
        <taxon>Dikarya</taxon>
        <taxon>Ascomycota</taxon>
        <taxon>Saccharomycotina</taxon>
        <taxon>Pichiomycetes</taxon>
        <taxon>Debaryomycetaceae</taxon>
        <taxon>Millerozyma</taxon>
    </lineage>
</organism>
<evidence type="ECO:0000259" key="14">
    <source>
        <dbReference type="PROSITE" id="PS50125"/>
    </source>
</evidence>
<accession>G8Y9J1</accession>
<protein>
    <recommendedName>
        <fullName evidence="4">Adenylate cyclase</fullName>
        <ecNumber evidence="3">4.6.1.1</ecNumber>
    </recommendedName>
    <alternativeName>
        <fullName evidence="11">ATP pyrophosphate-lyase</fullName>
    </alternativeName>
    <alternativeName>
        <fullName evidence="12">Adenylyl cyclase</fullName>
    </alternativeName>
</protein>
<dbReference type="STRING" id="559304.G8Y9J1"/>
<dbReference type="InterPro" id="IPR055414">
    <property type="entry name" value="LRR_R13L4/SHOC2-like"/>
</dbReference>
<evidence type="ECO:0000259" key="16">
    <source>
        <dbReference type="PROSITE" id="PS51746"/>
    </source>
</evidence>
<sequence length="1942" mass="216857">MSFLRRDKSKSNIKNLNNTTAGQLPVQGSADSGENDRTERGTLEGLSLWGRGRNKSHLAPEKYPNEIQEDGNPGDEAAQVRASSQSSEGSWEQQKRSAIQSDNSGDDKTFVFRKTAGQGNSTSASGAAAANDVGYSPRSSIVSMNSQGNSEGEGTDSGGKLKESYKGFHANRGPKGVSNVPPLPYPIKPKFKKSGSLLGKLIHPSRKDNDSSSVDIDMDESSTADNSRTAAGASTRSSNSSAVSPSPGHHVIKRPSLHGSSKMFRIPSISLEHHSGSYEPYLSQNDENKESSNTRKDNGTTDNGTSNTVIPPTFQIDMDLNEMHGIVKSPDSGSPSSTRTENKDMYPLNPKKYSFGQRSKKSGSTSPSQSYNSLKDDHTIDGRTGAWRAPDSWDVKQNDADKSEPLNEIGSEEGDSDGETLSQDYKDRERDSKPSTPLGERDTHNQGRISTGVTDNNKPEKRESEVTKIPPLYGVRSISHNINKSNTKNLTKGPNNIVRIFKEDNTFTTILCPLETSTAELLSIVQRKFFLESTSNYQISVYIGNCVKVLESFERPLKIQMALLLLSGYTDKDNLRIIGREDLSSVCKFVVENIYLRGLTHEEEMVVSKNYVDVNISKLGLKNIPIKFHQHTYEIEQLNVGDNPSIHIPLDFIQSCTNLHTIIYSRNGCSRFPQNILEAKKLTFLDMEKNFLDDIPSRISHLKNLAHLKLNSNQLSALPKSFSRLENLVTLNLSSNYFHKYPEVINELVNLEELDLSYNDLSYIPDSLGKLTRLTMLNLCTNKLSKQLPSSFAKLVSLKKLDIRYNKITNIDVLGTLPELEVVHATKNMISTFNDRMEKLKLLLFDRNPVINLSFENILPNLTILDLSKAKITEIPANFVERISNIEKLVLDKNHLVNLPIEIGNLKKLAYLSLYSNNLQVIPATIGKLSALQYLDLHSNNLQTLPNEIWDLRSLSFLNVSSNMLIAFPEPPVSVVKRISNAAKFDSSFGDVTDGLESNEVIKVRGSVSEASSDESAELISESELNTDNDSASHLMANQSSSLASSLLILTLADNRLNDDCFEPISFLAELKILNLSYNDIIEFPEGAARRMVKLTDLYLSGNQLSSLPADELENLKSLKLLYLNNNKLTSLPAELSKLKALQHLDVGSNLLKYNIANWPYDWNWCWNKNLKYLNFSGNKRFEIKESHVKNPETGEDFDSLLVLKHLKVLGLIDITLTTPSVPDYGIDVRIRTTASELDNIGYGVSDGMGMRDYISLRDVFIQKFRGNENEALICSFDGKRGTPNMGHRISYLCKNLFVPNFTRELNNLKDDEGIQDAMRRSFLSLNKEINGILSAKKNNNFNPSISNNPELAELDLVTDTNAGCAITVIYIKDKKLYTANIGDIEAVLSRNNGDHVLLSKKDDPTSREEFERIRASGGCVTGDGALDGELTISRGVGFFNYLPHTHSGPHIKEIDLTTADDMIVVASKSLWDHVSYELAVDILRQEKSDPMIAAQKLRDYAICYGATDKIGVIVLTLGEKKSNKLKFGTNGLYNNLARQQDIFANKKRRDRLQPSAGDSSIRRLEEEIEPPEGELALVFTDIKNSTLLWDTYPVAMRSAIKIHNKVMRRQLRIVGGYEVKTEGDSFMVSFPSPTSALLWCLNVQQQLLKEDWPSEILETDQCFEVTDANGVIINRGLSVRMGIHWGSPVCELDYVTRRMDYFGPMVNRASRISTTADGGQISISSDFLMEMRSLMNIHQDIVAGKTTLKDAYQGNVRAGEIIEREIQSIEEIGVSYFELGEKKLKGLETPELITLIYPKKLESRFQMFKQNITQVEQPGTRRKFIATLPVDSVYDLRAISLRLEAICSTLNGTAFSHEGFRTHTSTILNKQSDNLFHDSDFISLFNHVVTRIENCIGTFYLRQQLSLLSGKNGLINFKDAKPLMEELDFLKDQLKLSNLDN</sequence>
<feature type="region of interest" description="Disordered" evidence="13">
    <location>
        <begin position="1"/>
        <end position="259"/>
    </location>
</feature>
<gene>
    <name evidence="17" type="primary">Piso0_004708</name>
    <name evidence="17" type="ORF">GNLVRS01_PISO0K22824g</name>
    <name evidence="18" type="ORF">GNLVRS01_PISO0L22825g</name>
</gene>
<dbReference type="PANTHER" id="PTHR48051">
    <property type="match status" value="1"/>
</dbReference>
<feature type="region of interest" description="Disordered" evidence="13">
    <location>
        <begin position="325"/>
        <end position="467"/>
    </location>
</feature>
<dbReference type="eggNOG" id="KOG0618">
    <property type="taxonomic scope" value="Eukaryota"/>
</dbReference>
<keyword evidence="9" id="KW-0115">cAMP biosynthesis</keyword>
<keyword evidence="5" id="KW-0433">Leucine-rich repeat</keyword>
<dbReference type="SMART" id="SM00314">
    <property type="entry name" value="RA"/>
    <property type="match status" value="1"/>
</dbReference>
<dbReference type="GO" id="GO:0035556">
    <property type="term" value="P:intracellular signal transduction"/>
    <property type="evidence" value="ECO:0007669"/>
    <property type="project" value="InterPro"/>
</dbReference>
<dbReference type="InterPro" id="IPR048580">
    <property type="entry name" value="CYAA_C"/>
</dbReference>
<dbReference type="InterPro" id="IPR029787">
    <property type="entry name" value="Nucleotide_cyclase"/>
</dbReference>
<evidence type="ECO:0000256" key="2">
    <source>
        <dbReference type="ARBA" id="ARBA00005381"/>
    </source>
</evidence>